<keyword evidence="2" id="KW-0560">Oxidoreductase</keyword>
<evidence type="ECO:0000313" key="5">
    <source>
        <dbReference type="EMBL" id="CAB5028040.1"/>
    </source>
</evidence>
<dbReference type="EMBL" id="CAFBPU010000011">
    <property type="protein sequence ID" value="CAB5028040.1"/>
    <property type="molecule type" value="Genomic_DNA"/>
</dbReference>
<dbReference type="Pfam" id="PF13561">
    <property type="entry name" value="adh_short_C2"/>
    <property type="match status" value="1"/>
</dbReference>
<dbReference type="PROSITE" id="PS00061">
    <property type="entry name" value="ADH_SHORT"/>
    <property type="match status" value="1"/>
</dbReference>
<dbReference type="EMBL" id="CAFBND010000010">
    <property type="protein sequence ID" value="CAB4930596.1"/>
    <property type="molecule type" value="Genomic_DNA"/>
</dbReference>
<dbReference type="InterPro" id="IPR002347">
    <property type="entry name" value="SDR_fam"/>
</dbReference>
<dbReference type="EMBL" id="CAFBIZ010000254">
    <property type="protein sequence ID" value="CAB4852318.1"/>
    <property type="molecule type" value="Genomic_DNA"/>
</dbReference>
<dbReference type="FunFam" id="3.40.50.720:FF:000084">
    <property type="entry name" value="Short-chain dehydrogenase reductase"/>
    <property type="match status" value="1"/>
</dbReference>
<dbReference type="InterPro" id="IPR020904">
    <property type="entry name" value="Sc_DH/Rdtase_CS"/>
</dbReference>
<dbReference type="InterPro" id="IPR036291">
    <property type="entry name" value="NAD(P)-bd_dom_sf"/>
</dbReference>
<evidence type="ECO:0000313" key="3">
    <source>
        <dbReference type="EMBL" id="CAB4852318.1"/>
    </source>
</evidence>
<dbReference type="AlphaFoldDB" id="A0A6J7RHQ3"/>
<reference evidence="5" key="1">
    <citation type="submission" date="2020-05" db="EMBL/GenBank/DDBJ databases">
        <authorList>
            <person name="Chiriac C."/>
            <person name="Salcher M."/>
            <person name="Ghai R."/>
            <person name="Kavagutti S V."/>
        </authorList>
    </citation>
    <scope>NUCLEOTIDE SEQUENCE</scope>
</reference>
<dbReference type="CDD" id="cd05233">
    <property type="entry name" value="SDR_c"/>
    <property type="match status" value="1"/>
</dbReference>
<gene>
    <name evidence="3" type="ORF">UFOPK3268_01600</name>
    <name evidence="4" type="ORF">UFOPK3752_00402</name>
    <name evidence="5" type="ORF">UFOPK4150_00699</name>
</gene>
<dbReference type="PRINTS" id="PR00080">
    <property type="entry name" value="SDRFAMILY"/>
</dbReference>
<evidence type="ECO:0000256" key="2">
    <source>
        <dbReference type="ARBA" id="ARBA00023002"/>
    </source>
</evidence>
<dbReference type="PRINTS" id="PR00081">
    <property type="entry name" value="GDHRDH"/>
</dbReference>
<dbReference type="GO" id="GO:0016491">
    <property type="term" value="F:oxidoreductase activity"/>
    <property type="evidence" value="ECO:0007669"/>
    <property type="project" value="UniProtKB-KW"/>
</dbReference>
<evidence type="ECO:0000256" key="1">
    <source>
        <dbReference type="ARBA" id="ARBA00006484"/>
    </source>
</evidence>
<dbReference type="PANTHER" id="PTHR24321">
    <property type="entry name" value="DEHYDROGENASES, SHORT CHAIN"/>
    <property type="match status" value="1"/>
</dbReference>
<proteinExistence type="inferred from homology"/>
<dbReference type="Gene3D" id="3.40.50.720">
    <property type="entry name" value="NAD(P)-binding Rossmann-like Domain"/>
    <property type="match status" value="1"/>
</dbReference>
<name>A0A6J7RHQ3_9ZZZZ</name>
<comment type="similarity">
    <text evidence="1">Belongs to the short-chain dehydrogenases/reductases (SDR) family.</text>
</comment>
<dbReference type="PANTHER" id="PTHR24321:SF8">
    <property type="entry name" value="ESTRADIOL 17-BETA-DEHYDROGENASE 8-RELATED"/>
    <property type="match status" value="1"/>
</dbReference>
<dbReference type="SUPFAM" id="SSF51735">
    <property type="entry name" value="NAD(P)-binding Rossmann-fold domains"/>
    <property type="match status" value="1"/>
</dbReference>
<organism evidence="5">
    <name type="scientific">freshwater metagenome</name>
    <dbReference type="NCBI Taxonomy" id="449393"/>
    <lineage>
        <taxon>unclassified sequences</taxon>
        <taxon>metagenomes</taxon>
        <taxon>ecological metagenomes</taxon>
    </lineage>
</organism>
<sequence>MDAQERFARNPAGGFSDISTFDGRVAIVTGGANGMGEAVVHTLSRRGAVVIIADLNVERAAMVQEEASRGGREVVSIPTDVRDEEQVKELVAKVVADYGRIDFLDNNAADLELTAFDPDLVGVGLDTFEATMRGNVTAPFLCCKYVIPEMLKLGAGSIVNMASVSGMLGETTLTAYGISKAAIIQLTRMVAVQYGKQGIRCNAIAPSLINTLNNQKYMPVEFWPIYERHHLTAYIGETQDIANVVAFLASDESRFITGALIPVDGGASASASIVADRRG</sequence>
<accession>A0A6J7RHQ3</accession>
<protein>
    <submittedName>
        <fullName evidence="5">Unannotated protein</fullName>
    </submittedName>
</protein>
<evidence type="ECO:0000313" key="4">
    <source>
        <dbReference type="EMBL" id="CAB4930596.1"/>
    </source>
</evidence>